<dbReference type="STRING" id="684065.SAMN05421738_112135"/>
<organism evidence="16 17">
    <name type="scientific">Algoriella xinjiangensis</name>
    <dbReference type="NCBI Taxonomy" id="684065"/>
    <lineage>
        <taxon>Bacteria</taxon>
        <taxon>Pseudomonadati</taxon>
        <taxon>Bacteroidota</taxon>
        <taxon>Flavobacteriia</taxon>
        <taxon>Flavobacteriales</taxon>
        <taxon>Weeksellaceae</taxon>
        <taxon>Algoriella</taxon>
    </lineage>
</organism>
<dbReference type="InterPro" id="IPR006694">
    <property type="entry name" value="Fatty_acid_hydroxylase"/>
</dbReference>
<feature type="domain" description="Fatty acid hydroxylase" evidence="15">
    <location>
        <begin position="63"/>
        <end position="199"/>
    </location>
</feature>
<evidence type="ECO:0000256" key="4">
    <source>
        <dbReference type="ARBA" id="ARBA00022692"/>
    </source>
</evidence>
<dbReference type="GO" id="GO:0006633">
    <property type="term" value="P:fatty acid biosynthetic process"/>
    <property type="evidence" value="ECO:0007669"/>
    <property type="project" value="UniProtKB-KW"/>
</dbReference>
<dbReference type="InterPro" id="IPR014430">
    <property type="entry name" value="Scs7"/>
</dbReference>
<evidence type="ECO:0000256" key="8">
    <source>
        <dbReference type="ARBA" id="ARBA00022833"/>
    </source>
</evidence>
<keyword evidence="3" id="KW-0444">Lipid biosynthesis</keyword>
<comment type="cofactor">
    <cofactor evidence="1">
        <name>Zn(2+)</name>
        <dbReference type="ChEBI" id="CHEBI:29105"/>
    </cofactor>
</comment>
<keyword evidence="8" id="KW-0862">Zinc</keyword>
<keyword evidence="17" id="KW-1185">Reference proteome</keyword>
<keyword evidence="5" id="KW-0479">Metal-binding</keyword>
<evidence type="ECO:0000256" key="2">
    <source>
        <dbReference type="ARBA" id="ARBA00004477"/>
    </source>
</evidence>
<dbReference type="GO" id="GO:0080132">
    <property type="term" value="F:fatty acid 2-hydroxylase activity"/>
    <property type="evidence" value="ECO:0007669"/>
    <property type="project" value="InterPro"/>
</dbReference>
<evidence type="ECO:0000256" key="14">
    <source>
        <dbReference type="SAM" id="Phobius"/>
    </source>
</evidence>
<evidence type="ECO:0000256" key="5">
    <source>
        <dbReference type="ARBA" id="ARBA00022723"/>
    </source>
</evidence>
<feature type="transmembrane region" description="Helical" evidence="14">
    <location>
        <begin position="29"/>
        <end position="47"/>
    </location>
</feature>
<evidence type="ECO:0000256" key="9">
    <source>
        <dbReference type="ARBA" id="ARBA00022989"/>
    </source>
</evidence>
<dbReference type="AlphaFoldDB" id="A0A1I4Z6M7"/>
<gene>
    <name evidence="16" type="ORF">SAMN05421738_112135</name>
</gene>
<dbReference type="OrthoDB" id="9784228at2"/>
<evidence type="ECO:0000313" key="16">
    <source>
        <dbReference type="EMBL" id="SFN45931.1"/>
    </source>
</evidence>
<protein>
    <submittedName>
        <fullName evidence="16">Fatty acid hydroxylase superfamily protein</fullName>
    </submittedName>
</protein>
<evidence type="ECO:0000256" key="7">
    <source>
        <dbReference type="ARBA" id="ARBA00022832"/>
    </source>
</evidence>
<dbReference type="Pfam" id="PF04116">
    <property type="entry name" value="FA_hydroxylase"/>
    <property type="match status" value="1"/>
</dbReference>
<keyword evidence="7" id="KW-0276">Fatty acid metabolism</keyword>
<dbReference type="EMBL" id="FOUZ01000012">
    <property type="protein sequence ID" value="SFN45931.1"/>
    <property type="molecule type" value="Genomic_DNA"/>
</dbReference>
<evidence type="ECO:0000313" key="17">
    <source>
        <dbReference type="Proteomes" id="UP000199149"/>
    </source>
</evidence>
<dbReference type="RefSeq" id="WP_092908989.1">
    <property type="nucleotide sequence ID" value="NZ_FOUZ01000012.1"/>
</dbReference>
<keyword evidence="9 14" id="KW-1133">Transmembrane helix</keyword>
<evidence type="ECO:0000256" key="1">
    <source>
        <dbReference type="ARBA" id="ARBA00001947"/>
    </source>
</evidence>
<sequence>MKFEKIHNKGQAQIFENKYLEMLTKGHPAVIWGIYIPLLSYCIYYGISHYDFSIPIVLLLFFGAMFFWTLFEYFAHRYLFHWTAQQPILKRIVYIFHGNHHHYPRDKQRLFMPPFPSILLASIIFCIQYIILGKYTFIFFPGFIIGYLLYASMHYLIHAVAPPFKFMKPLWRNHHLHHYKDEELGFGVSNTFWDRIFGTMFDLENEKEDKEKVKDLMFEKKK</sequence>
<evidence type="ECO:0000259" key="15">
    <source>
        <dbReference type="Pfam" id="PF04116"/>
    </source>
</evidence>
<evidence type="ECO:0000256" key="12">
    <source>
        <dbReference type="ARBA" id="ARBA00023136"/>
    </source>
</evidence>
<reference evidence="17" key="1">
    <citation type="submission" date="2016-10" db="EMBL/GenBank/DDBJ databases">
        <authorList>
            <person name="Varghese N."/>
            <person name="Submissions S."/>
        </authorList>
    </citation>
    <scope>NUCLEOTIDE SEQUENCE [LARGE SCALE GENOMIC DNA]</scope>
    <source>
        <strain evidence="17">XJ109</strain>
    </source>
</reference>
<evidence type="ECO:0000256" key="10">
    <source>
        <dbReference type="ARBA" id="ARBA00023002"/>
    </source>
</evidence>
<accession>A0A1I4Z6M7</accession>
<feature type="transmembrane region" description="Helical" evidence="14">
    <location>
        <begin position="110"/>
        <end position="131"/>
    </location>
</feature>
<dbReference type="GO" id="GO:0005506">
    <property type="term" value="F:iron ion binding"/>
    <property type="evidence" value="ECO:0007669"/>
    <property type="project" value="InterPro"/>
</dbReference>
<evidence type="ECO:0000256" key="3">
    <source>
        <dbReference type="ARBA" id="ARBA00022516"/>
    </source>
</evidence>
<keyword evidence="13" id="KW-0275">Fatty acid biosynthesis</keyword>
<dbReference type="GO" id="GO:0016020">
    <property type="term" value="C:membrane"/>
    <property type="evidence" value="ECO:0007669"/>
    <property type="project" value="InterPro"/>
</dbReference>
<dbReference type="Proteomes" id="UP000199149">
    <property type="component" value="Unassembled WGS sequence"/>
</dbReference>
<feature type="transmembrane region" description="Helical" evidence="14">
    <location>
        <begin position="137"/>
        <end position="157"/>
    </location>
</feature>
<keyword evidence="6" id="KW-0256">Endoplasmic reticulum</keyword>
<dbReference type="PANTHER" id="PTHR12863">
    <property type="entry name" value="FATTY ACID HYDROXYLASE"/>
    <property type="match status" value="1"/>
</dbReference>
<dbReference type="PANTHER" id="PTHR12863:SF1">
    <property type="entry name" value="FATTY ACID 2-HYDROXYLASE"/>
    <property type="match status" value="1"/>
</dbReference>
<comment type="subcellular location">
    <subcellularLocation>
        <location evidence="2">Endoplasmic reticulum membrane</location>
        <topology evidence="2">Multi-pass membrane protein</topology>
    </subcellularLocation>
</comment>
<name>A0A1I4Z6M7_9FLAO</name>
<keyword evidence="10" id="KW-0560">Oxidoreductase</keyword>
<evidence type="ECO:0000256" key="13">
    <source>
        <dbReference type="ARBA" id="ARBA00023160"/>
    </source>
</evidence>
<keyword evidence="12 14" id="KW-0472">Membrane</keyword>
<proteinExistence type="predicted"/>
<keyword evidence="11" id="KW-0443">Lipid metabolism</keyword>
<feature type="transmembrane region" description="Helical" evidence="14">
    <location>
        <begin position="53"/>
        <end position="71"/>
    </location>
</feature>
<evidence type="ECO:0000256" key="6">
    <source>
        <dbReference type="ARBA" id="ARBA00022824"/>
    </source>
</evidence>
<evidence type="ECO:0000256" key="11">
    <source>
        <dbReference type="ARBA" id="ARBA00023098"/>
    </source>
</evidence>
<keyword evidence="4 14" id="KW-0812">Transmembrane</keyword>